<dbReference type="InterPro" id="IPR036188">
    <property type="entry name" value="FAD/NAD-bd_sf"/>
</dbReference>
<dbReference type="SUPFAM" id="SSF56425">
    <property type="entry name" value="Succinate dehydrogenase/fumarate reductase flavoprotein, catalytic domain"/>
    <property type="match status" value="1"/>
</dbReference>
<keyword evidence="2" id="KW-0285">Flavoprotein</keyword>
<dbReference type="SUPFAM" id="SSF51905">
    <property type="entry name" value="FAD/NAD(P)-binding domain"/>
    <property type="match status" value="1"/>
</dbReference>
<gene>
    <name evidence="6" type="ORF">JMJ55_04905</name>
</gene>
<dbReference type="Pfam" id="PF00890">
    <property type="entry name" value="FAD_binding_2"/>
    <property type="match status" value="1"/>
</dbReference>
<dbReference type="InterPro" id="IPR003953">
    <property type="entry name" value="FAD-dep_OxRdtase_2_FAD-bd"/>
</dbReference>
<proteinExistence type="predicted"/>
<dbReference type="InterPro" id="IPR050315">
    <property type="entry name" value="FAD-oxidoreductase_2"/>
</dbReference>
<dbReference type="RefSeq" id="WP_202824403.1">
    <property type="nucleotide sequence ID" value="NZ_JAEUXJ010000002.1"/>
</dbReference>
<evidence type="ECO:0000256" key="3">
    <source>
        <dbReference type="ARBA" id="ARBA00022827"/>
    </source>
</evidence>
<feature type="domain" description="FAD-dependent oxidoreductase 2 FAD-binding" evidence="5">
    <location>
        <begin position="5"/>
        <end position="508"/>
    </location>
</feature>
<reference evidence="6 7" key="1">
    <citation type="submission" date="2021-01" db="EMBL/GenBank/DDBJ databases">
        <title>Belnapia mucosa sp. nov. and Belnapia arida sp. nov., isolated from the Tabernas Desert (Almeria, Spain).</title>
        <authorList>
            <person name="Molina-Menor E."/>
            <person name="Vidal-Verdu A."/>
            <person name="Calonge A."/>
            <person name="Satari L."/>
            <person name="Pereto Magraner J."/>
            <person name="Porcar Miralles M."/>
        </authorList>
    </citation>
    <scope>NUCLEOTIDE SEQUENCE [LARGE SCALE GENOMIC DNA]</scope>
    <source>
        <strain evidence="6 7">T6</strain>
    </source>
</reference>
<name>A0ABS1UYW3_9PROT</name>
<evidence type="ECO:0000256" key="4">
    <source>
        <dbReference type="ARBA" id="ARBA00023002"/>
    </source>
</evidence>
<protein>
    <submittedName>
        <fullName evidence="6">FAD-dependent oxidoreductase</fullName>
    </submittedName>
</protein>
<evidence type="ECO:0000259" key="5">
    <source>
        <dbReference type="Pfam" id="PF00890"/>
    </source>
</evidence>
<comment type="cofactor">
    <cofactor evidence="1">
        <name>FAD</name>
        <dbReference type="ChEBI" id="CHEBI:57692"/>
    </cofactor>
</comment>
<dbReference type="InterPro" id="IPR027477">
    <property type="entry name" value="Succ_DH/fumarate_Rdtase_cat_sf"/>
</dbReference>
<accession>A0ABS1UYW3</accession>
<dbReference type="PANTHER" id="PTHR43400:SF10">
    <property type="entry name" value="3-OXOSTEROID 1-DEHYDROGENASE"/>
    <property type="match status" value="1"/>
</dbReference>
<keyword evidence="7" id="KW-1185">Reference proteome</keyword>
<evidence type="ECO:0000256" key="2">
    <source>
        <dbReference type="ARBA" id="ARBA00022630"/>
    </source>
</evidence>
<comment type="caution">
    <text evidence="6">The sequence shown here is derived from an EMBL/GenBank/DDBJ whole genome shotgun (WGS) entry which is preliminary data.</text>
</comment>
<evidence type="ECO:0000256" key="1">
    <source>
        <dbReference type="ARBA" id="ARBA00001974"/>
    </source>
</evidence>
<keyword evidence="3" id="KW-0274">FAD</keyword>
<dbReference type="Gene3D" id="3.50.50.60">
    <property type="entry name" value="FAD/NAD(P)-binding domain"/>
    <property type="match status" value="2"/>
</dbReference>
<evidence type="ECO:0000313" key="6">
    <source>
        <dbReference type="EMBL" id="MBL6454652.1"/>
    </source>
</evidence>
<organism evidence="6 7">
    <name type="scientific">Belnapia mucosa</name>
    <dbReference type="NCBI Taxonomy" id="2804532"/>
    <lineage>
        <taxon>Bacteria</taxon>
        <taxon>Pseudomonadati</taxon>
        <taxon>Pseudomonadota</taxon>
        <taxon>Alphaproteobacteria</taxon>
        <taxon>Acetobacterales</taxon>
        <taxon>Roseomonadaceae</taxon>
        <taxon>Belnapia</taxon>
    </lineage>
</organism>
<evidence type="ECO:0000313" key="7">
    <source>
        <dbReference type="Proteomes" id="UP000606490"/>
    </source>
</evidence>
<dbReference type="Proteomes" id="UP000606490">
    <property type="component" value="Unassembled WGS sequence"/>
</dbReference>
<dbReference type="PANTHER" id="PTHR43400">
    <property type="entry name" value="FUMARATE REDUCTASE"/>
    <property type="match status" value="1"/>
</dbReference>
<keyword evidence="4" id="KW-0560">Oxidoreductase</keyword>
<dbReference type="Gene3D" id="3.90.700.10">
    <property type="entry name" value="Succinate dehydrogenase/fumarate reductase flavoprotein, catalytic domain"/>
    <property type="match status" value="1"/>
</dbReference>
<sequence>MSSPDVLVVGGGCAGLCTAIAARRLGLEVLLLEAAERLGGGTANSSGFLWVGANHLQAATGGNDTPEAVRDYLRYVAGGEADPERLEAFASTAPEALRFFEEAGIPFRLSPRIDHYGMAPGAMAGGRILDTPAVDEAILGEWRNRIAWPPGPLHRLGGSEAVRLGGANRQPTWDAALALARDQPGQRGAGAALMVWLTATALRLGVAIRTGAPVARLTMQEGRVTGLVTGDGDVLTARRGVALASGGYESSPDLVARFEALPGWQSMFPDSLRGDALVMGAELGAALHVIGNNLSVFLGFRNPEEEPSLCRLSGTQELTAPHTIVVNRAGHRFGDESFFQAMAPQLRRFDARSGTMPNLPCFLVFDAQYGARQSFGGRPPGAPIPDWVARAESLEALALAFGIAPEGLAATAARFNADARQGRDGEFGRGATPWGLARLGPEATLGPIERPPFYGLRLHPTALASAGLLADAAARVRHVRGHAIPGLYAVGNAAARTETGAGYQTGYSLASGMTFGLIAARGMAAAAG</sequence>
<dbReference type="EMBL" id="JAEUXJ010000002">
    <property type="protein sequence ID" value="MBL6454652.1"/>
    <property type="molecule type" value="Genomic_DNA"/>
</dbReference>